<sequence length="1314" mass="149608">MTKLKELYLKVYLSCDLPTYEQTFIYAELFALFKEIDNQVKSDGQLTRMPYKAASKVIQAIRKSRSFPIKNDPNSLALVASKMREALKIHMYVAENFPCALKALVEDNFHGTNALLKASRHIQINLVQLEIVAGLCAFNAANSSAEAIKLEFSHINDMVVSIVNKMQKWIPLQLNMTWPSISTVAAKTSIYEQEEINPSSYNKVADRVKSAVDKVGFPGYDHQVVIWSNNVQFGAICPSDSCINIVDYKNINALIVRSRETSRFNTSLQINQWLQDNGEKVTQILNDNVSNGNLTYILHQADPVEDVKDMLAQFTNFTESADDSLGKLKLISDQNPEFISRIEKVGALINLGTNANYTASDQEKVALRILHSFLKQQLPRLGILVIRIINKLECSLTLENYHKHVTIPMLDFLPVIYAITDPAENRTRWLDTFKAKCGSWKSQDSLERILTFFRHSFNRCVTPAELEEIFTRMNRPTYGSGNVVDRYVERYHEISAGLDCKFYSSCLLLDTLESSGYRRQRLLDMSDAIRIDLIRLQLMVGSVSAWNLKNTVTCNICTRNPRMLLPKLQINLQLDSSIIGTTPNIDRENYQSLAEEILTIAQERGPPDFTYQVLVTDASLQTETVCNPHKAANQWIAANKYNIIEVFRENGSSDSLNQTLHALDHQELYLKVDLSCDLPTYEQTSIYAELFSLFKEIDDQVGDYRTFSGQNYHYDPFRSKVMGQLTRMPYKAASKVIQAIRKKVFPIKNHLYSLAKVAGKMREALKIHMYVAENFRCALKALIEDNFYETNALLKASRHIQINLVQLEIVAGLCAFNAANNSAEAIELEFSHINDMVVSIVNKMQKWIPLQLNMTWPSITTVAAKTSIYEQEEINPSSYNKVADRVKSAVDKVGFPGYDHQVVIWSNNVQFGAKCPSDSCINIVDYKNINALIVRSRETSPFNASLQISQWLHNNGEKVTQILNDNVSNGNLTYILHQVNTTMKDVVNKTMFRAALIIKNQNLLASKTIINIGEDSFKEWINSTKNTVDYFTTDMLVKAIPVEDVDDMLAQFTNFTELADDRTNANYSATDQEKVALRILHSFLKQQLPRLGIVVIRIINKLECSLTSENYHKFVTIPMLNFLPVFYAITDPAENRTRWLDTFKAKCARWAKGSPSEILSFFRHYAIRTCMTPAKLQELFTEFNHVAELDCKFYSSCLLEDTLESSGYRRQRLLDMSDAIRIDLIRSEIMAGICLSLESRSPSDTERENNYLNEGVVKSADKIYNWIPPSLEVAWPRITALFVQRAIEATPNIDRKNYQSLAEEILTIAQERDA</sequence>
<protein>
    <submittedName>
        <fullName evidence="2">Uncharacterized protein</fullName>
    </submittedName>
</protein>
<evidence type="ECO:0000313" key="1">
    <source>
        <dbReference type="Proteomes" id="UP000887574"/>
    </source>
</evidence>
<name>A0A915DUT3_9BILA</name>
<dbReference type="Proteomes" id="UP000887574">
    <property type="component" value="Unplaced"/>
</dbReference>
<evidence type="ECO:0000313" key="2">
    <source>
        <dbReference type="WBParaSite" id="jg23180"/>
    </source>
</evidence>
<keyword evidence="1" id="KW-1185">Reference proteome</keyword>
<reference evidence="2" key="1">
    <citation type="submission" date="2022-11" db="UniProtKB">
        <authorList>
            <consortium name="WormBaseParasite"/>
        </authorList>
    </citation>
    <scope>IDENTIFICATION</scope>
</reference>
<proteinExistence type="predicted"/>
<organism evidence="1 2">
    <name type="scientific">Ditylenchus dipsaci</name>
    <dbReference type="NCBI Taxonomy" id="166011"/>
    <lineage>
        <taxon>Eukaryota</taxon>
        <taxon>Metazoa</taxon>
        <taxon>Ecdysozoa</taxon>
        <taxon>Nematoda</taxon>
        <taxon>Chromadorea</taxon>
        <taxon>Rhabditida</taxon>
        <taxon>Tylenchina</taxon>
        <taxon>Tylenchomorpha</taxon>
        <taxon>Sphaerularioidea</taxon>
        <taxon>Anguinidae</taxon>
        <taxon>Anguininae</taxon>
        <taxon>Ditylenchus</taxon>
    </lineage>
</organism>
<dbReference type="WBParaSite" id="jg23180">
    <property type="protein sequence ID" value="jg23180"/>
    <property type="gene ID" value="jg23180"/>
</dbReference>
<accession>A0A915DUT3</accession>